<keyword evidence="2" id="KW-1185">Reference proteome</keyword>
<evidence type="ECO:0000313" key="1">
    <source>
        <dbReference type="EMBL" id="OAQ66254.1"/>
    </source>
</evidence>
<dbReference type="OrthoDB" id="5149687at2759"/>
<dbReference type="AlphaFoldDB" id="A0A179FL21"/>
<protein>
    <submittedName>
        <fullName evidence="1">Uncharacterized protein</fullName>
    </submittedName>
</protein>
<dbReference type="Proteomes" id="UP000078397">
    <property type="component" value="Unassembled WGS sequence"/>
</dbReference>
<gene>
    <name evidence="1" type="ORF">VFPPC_07830</name>
</gene>
<proteinExistence type="predicted"/>
<dbReference type="KEGG" id="pchm:VFPPC_07830"/>
<dbReference type="GeneID" id="28850626"/>
<dbReference type="EMBL" id="LSBJ02000004">
    <property type="protein sequence ID" value="OAQ66254.1"/>
    <property type="molecule type" value="Genomic_DNA"/>
</dbReference>
<organism evidence="1 2">
    <name type="scientific">Pochonia chlamydosporia 170</name>
    <dbReference type="NCBI Taxonomy" id="1380566"/>
    <lineage>
        <taxon>Eukaryota</taxon>
        <taxon>Fungi</taxon>
        <taxon>Dikarya</taxon>
        <taxon>Ascomycota</taxon>
        <taxon>Pezizomycotina</taxon>
        <taxon>Sordariomycetes</taxon>
        <taxon>Hypocreomycetidae</taxon>
        <taxon>Hypocreales</taxon>
        <taxon>Clavicipitaceae</taxon>
        <taxon>Pochonia</taxon>
    </lineage>
</organism>
<dbReference type="RefSeq" id="XP_018143341.1">
    <property type="nucleotide sequence ID" value="XM_018286632.1"/>
</dbReference>
<accession>A0A179FL21</accession>
<sequence>MLRIVLEILKMVVLPTPKFPLLHTPTNVSRSSKSGDSLFSTPTLFSSTLSLYLAFANMCTETNYILRCEHVATGVDMCPENTRGVASLCKNYKLEELRYPFTLGKNPPACPKSPACPFEVRGGYWNCCWCGKIWNTTGRCGCRMVAHDHEYFCEHICCDNCGKGSHLL</sequence>
<evidence type="ECO:0000313" key="2">
    <source>
        <dbReference type="Proteomes" id="UP000078397"/>
    </source>
</evidence>
<reference evidence="1 2" key="1">
    <citation type="journal article" date="2016" name="PLoS Pathog.">
        <title>Biosynthesis of antibiotic leucinostatins in bio-control fungus Purpureocillium lilacinum and their inhibition on phytophthora revealed by genome mining.</title>
        <authorList>
            <person name="Wang G."/>
            <person name="Liu Z."/>
            <person name="Lin R."/>
            <person name="Li E."/>
            <person name="Mao Z."/>
            <person name="Ling J."/>
            <person name="Yang Y."/>
            <person name="Yin W.B."/>
            <person name="Xie B."/>
        </authorList>
    </citation>
    <scope>NUCLEOTIDE SEQUENCE [LARGE SCALE GENOMIC DNA]</scope>
    <source>
        <strain evidence="1">170</strain>
    </source>
</reference>
<name>A0A179FL21_METCM</name>
<comment type="caution">
    <text evidence="1">The sequence shown here is derived from an EMBL/GenBank/DDBJ whole genome shotgun (WGS) entry which is preliminary data.</text>
</comment>